<dbReference type="AlphaFoldDB" id="A0A6M1SLD8"/>
<sequence length="285" mass="32116">MNFIKTLWVYPTFFFLLFYTGCDNSIQPLDRENGVYSIYGALDLRDDMNFVRIKDLNRTLQQDTSGVIDATVIIEDLQSGVSDVMQDSIVAFDGVKTHNFYTGMEILPDTRYRVSVERSDGRTVSAEAETPSYSQTNVEPVMEDCLTPIHVTFDPVEERINLSLNIGFNYDGEIQWVPYRESIGAGPGDINNGEKSETFTFIPKTVLDEFTGASNPFSSGAEAIGCHQLDNDQFYVRYTHYGPNSFESATSDSIQIPRGTGRLLSLYKDTLNFRIDTVNVCWPNC</sequence>
<dbReference type="EMBL" id="JAALLT010000002">
    <property type="protein sequence ID" value="NGP76141.1"/>
    <property type="molecule type" value="Genomic_DNA"/>
</dbReference>
<comment type="caution">
    <text evidence="1">The sequence shown here is derived from an EMBL/GenBank/DDBJ whole genome shotgun (WGS) entry which is preliminary data.</text>
</comment>
<evidence type="ECO:0000313" key="2">
    <source>
        <dbReference type="Proteomes" id="UP000473278"/>
    </source>
</evidence>
<evidence type="ECO:0000313" key="1">
    <source>
        <dbReference type="EMBL" id="NGP76141.1"/>
    </source>
</evidence>
<name>A0A6M1SLD8_9BACT</name>
<organism evidence="1 2">
    <name type="scientific">Halalkalibaculum roseum</name>
    <dbReference type="NCBI Taxonomy" id="2709311"/>
    <lineage>
        <taxon>Bacteria</taxon>
        <taxon>Pseudomonadati</taxon>
        <taxon>Balneolota</taxon>
        <taxon>Balneolia</taxon>
        <taxon>Balneolales</taxon>
        <taxon>Balneolaceae</taxon>
        <taxon>Halalkalibaculum</taxon>
    </lineage>
</organism>
<gene>
    <name evidence="1" type="ORF">G3570_05830</name>
</gene>
<dbReference type="RefSeq" id="WP_165140222.1">
    <property type="nucleotide sequence ID" value="NZ_JAALLT010000002.1"/>
</dbReference>
<reference evidence="1 2" key="1">
    <citation type="submission" date="2020-02" db="EMBL/GenBank/DDBJ databases">
        <title>Balneolaceae bacterium YR4-1, complete genome.</title>
        <authorList>
            <person name="Li Y."/>
            <person name="Wu S."/>
        </authorList>
    </citation>
    <scope>NUCLEOTIDE SEQUENCE [LARGE SCALE GENOMIC DNA]</scope>
    <source>
        <strain evidence="1 2">YR4-1</strain>
    </source>
</reference>
<dbReference type="Proteomes" id="UP000473278">
    <property type="component" value="Unassembled WGS sequence"/>
</dbReference>
<protein>
    <recommendedName>
        <fullName evidence="3">DUF4249 family protein</fullName>
    </recommendedName>
</protein>
<proteinExistence type="predicted"/>
<accession>A0A6M1SLD8</accession>
<evidence type="ECO:0008006" key="3">
    <source>
        <dbReference type="Google" id="ProtNLM"/>
    </source>
</evidence>
<keyword evidence="2" id="KW-1185">Reference proteome</keyword>